<name>A0A6C0BNP9_9ZZZZ</name>
<protein>
    <submittedName>
        <fullName evidence="1">Uncharacterized protein</fullName>
    </submittedName>
</protein>
<organism evidence="1">
    <name type="scientific">viral metagenome</name>
    <dbReference type="NCBI Taxonomy" id="1070528"/>
    <lineage>
        <taxon>unclassified sequences</taxon>
        <taxon>metagenomes</taxon>
        <taxon>organismal metagenomes</taxon>
    </lineage>
</organism>
<dbReference type="EMBL" id="MN739207">
    <property type="protein sequence ID" value="QHS93612.1"/>
    <property type="molecule type" value="Genomic_DNA"/>
</dbReference>
<dbReference type="AlphaFoldDB" id="A0A6C0BNP9"/>
<sequence length="130" mass="14798">MAFSANKYCAQPFAYTPGPASPYDYRYQGSVPGCTNVAAVMNLTNQVNVPFDNVGYRLGRTDCTNTYSDRKVDMQPFPIWPVNQSRLFPTRDFTTDSFPVQPKTQYPVNGYHNFVCNWSPCVIPLRQYCV</sequence>
<proteinExistence type="predicted"/>
<reference evidence="1" key="1">
    <citation type="journal article" date="2020" name="Nature">
        <title>Giant virus diversity and host interactions through global metagenomics.</title>
        <authorList>
            <person name="Schulz F."/>
            <person name="Roux S."/>
            <person name="Paez-Espino D."/>
            <person name="Jungbluth S."/>
            <person name="Walsh D.A."/>
            <person name="Denef V.J."/>
            <person name="McMahon K.D."/>
            <person name="Konstantinidis K.T."/>
            <person name="Eloe-Fadrosh E.A."/>
            <person name="Kyrpides N.C."/>
            <person name="Woyke T."/>
        </authorList>
    </citation>
    <scope>NUCLEOTIDE SEQUENCE</scope>
    <source>
        <strain evidence="1">GVMAG-M-3300018080-19</strain>
    </source>
</reference>
<accession>A0A6C0BNP9</accession>
<evidence type="ECO:0000313" key="1">
    <source>
        <dbReference type="EMBL" id="QHS93612.1"/>
    </source>
</evidence>